<evidence type="ECO:0000256" key="1">
    <source>
        <dbReference type="ARBA" id="ARBA00001974"/>
    </source>
</evidence>
<evidence type="ECO:0000256" key="7">
    <source>
        <dbReference type="SAM" id="MobiDB-lite"/>
    </source>
</evidence>
<keyword evidence="8" id="KW-0472">Membrane</keyword>
<dbReference type="GO" id="GO:0004368">
    <property type="term" value="F:glycerol-3-phosphate dehydrogenase (quinone) activity"/>
    <property type="evidence" value="ECO:0007669"/>
    <property type="project" value="UniProtKB-EC"/>
</dbReference>
<dbReference type="InterPro" id="IPR006076">
    <property type="entry name" value="FAD-dep_OxRdtase"/>
</dbReference>
<reference evidence="10 11" key="1">
    <citation type="submission" date="2019-02" db="EMBL/GenBank/DDBJ databases">
        <title>Opniocepnalus argus genome.</title>
        <authorList>
            <person name="Zhou C."/>
            <person name="Xiao S."/>
        </authorList>
    </citation>
    <scope>NUCLEOTIDE SEQUENCE [LARGE SCALE GENOMIC DNA]</scope>
    <source>
        <strain evidence="10">OARG1902GOOAL</strain>
        <tissue evidence="10">Muscle</tissue>
    </source>
</reference>
<dbReference type="EMBL" id="CM015721">
    <property type="protein sequence ID" value="KAF3694918.1"/>
    <property type="molecule type" value="Genomic_DNA"/>
</dbReference>
<evidence type="ECO:0000256" key="2">
    <source>
        <dbReference type="ARBA" id="ARBA00007330"/>
    </source>
</evidence>
<keyword evidence="4" id="KW-0285">Flavoprotein</keyword>
<dbReference type="EC" id="1.1.5.3" evidence="3"/>
<keyword evidence="11" id="KW-1185">Reference proteome</keyword>
<evidence type="ECO:0000256" key="5">
    <source>
        <dbReference type="ARBA" id="ARBA00022827"/>
    </source>
</evidence>
<protein>
    <recommendedName>
        <fullName evidence="3">glycerol-3-phosphate dehydrogenase</fullName>
        <ecNumber evidence="3">1.1.5.3</ecNumber>
    </recommendedName>
</protein>
<gene>
    <name evidence="10" type="ORF">EXN66_Car010594</name>
</gene>
<proteinExistence type="inferred from homology"/>
<sequence length="428" mass="46932">MLDPQQQSDQLLKRSNQALKTAPVQGDDFSSGTSSHSTKLIHGGVRYLQKAIMKLDYKQNSSFNLHKAISDPTIISQSRVQACDKMKSPSTAADVAIEKEAADSITVDKREARMSGWCEPTGGDGRAEEEWGCRGPALRPKGRSGFKCAPCVARAAIALMQSDRDRCDISVPTHFHTTSHRLGVTHIPLLWSCPPAAGQHNDARMNLAIALTAARYGAAIANYTEVVHLLKRADPQTGKERVCGAHCRDVITGQEFDVRAKCVINATGPFTDALRKMDDQKNPDICQPSAGVHIVIPGYYSRPKVNAVFLFVPLAIPAPSYAQRCTHTQTHTDTASSDNMELLDSVIILLTWLGILVAFLTKAKRTKMVLTVCAIYSLQNGSMTSTGKQHVHIKVDTRSHRAARRHLRQPEPSSTMRRKTAVYGPKCL</sequence>
<evidence type="ECO:0000313" key="11">
    <source>
        <dbReference type="Proteomes" id="UP000503349"/>
    </source>
</evidence>
<comment type="similarity">
    <text evidence="2">Belongs to the FAD-dependent glycerol-3-phosphate dehydrogenase family.</text>
</comment>
<dbReference type="Pfam" id="PF01266">
    <property type="entry name" value="DAO"/>
    <property type="match status" value="1"/>
</dbReference>
<keyword evidence="8" id="KW-0812">Transmembrane</keyword>
<evidence type="ECO:0000256" key="6">
    <source>
        <dbReference type="ARBA" id="ARBA00023002"/>
    </source>
</evidence>
<dbReference type="AlphaFoldDB" id="A0A6G1PY62"/>
<dbReference type="InterPro" id="IPR036188">
    <property type="entry name" value="FAD/NAD-bd_sf"/>
</dbReference>
<reference evidence="11" key="2">
    <citation type="submission" date="2019-02" db="EMBL/GenBank/DDBJ databases">
        <title>Opniocepnalus argus Var Kimnra genome.</title>
        <authorList>
            <person name="Zhou C."/>
            <person name="Xiao S."/>
        </authorList>
    </citation>
    <scope>NUCLEOTIDE SEQUENCE [LARGE SCALE GENOMIC DNA]</scope>
</reference>
<dbReference type="GO" id="GO:0006072">
    <property type="term" value="P:glycerol-3-phosphate metabolic process"/>
    <property type="evidence" value="ECO:0007669"/>
    <property type="project" value="InterPro"/>
</dbReference>
<dbReference type="PANTHER" id="PTHR11985:SF15">
    <property type="entry name" value="GLYCEROL-3-PHOSPHATE DEHYDROGENASE, MITOCHONDRIAL"/>
    <property type="match status" value="1"/>
</dbReference>
<evidence type="ECO:0000259" key="9">
    <source>
        <dbReference type="Pfam" id="PF01266"/>
    </source>
</evidence>
<dbReference type="GO" id="GO:0005739">
    <property type="term" value="C:mitochondrion"/>
    <property type="evidence" value="ECO:0007669"/>
    <property type="project" value="TreeGrafter"/>
</dbReference>
<keyword evidence="5" id="KW-0274">FAD</keyword>
<dbReference type="InterPro" id="IPR000447">
    <property type="entry name" value="G3P_DH_FAD-dep"/>
</dbReference>
<name>A0A6G1PY62_CHAAH</name>
<accession>A0A6G1PY62</accession>
<feature type="domain" description="FAD dependent oxidoreductase" evidence="9">
    <location>
        <begin position="195"/>
        <end position="299"/>
    </location>
</feature>
<dbReference type="Proteomes" id="UP000503349">
    <property type="component" value="Chromosome 10"/>
</dbReference>
<keyword evidence="6" id="KW-0560">Oxidoreductase</keyword>
<dbReference type="PANTHER" id="PTHR11985">
    <property type="entry name" value="GLYCEROL-3-PHOSPHATE DEHYDROGENASE"/>
    <property type="match status" value="1"/>
</dbReference>
<feature type="transmembrane region" description="Helical" evidence="8">
    <location>
        <begin position="342"/>
        <end position="360"/>
    </location>
</feature>
<evidence type="ECO:0000256" key="3">
    <source>
        <dbReference type="ARBA" id="ARBA00013029"/>
    </source>
</evidence>
<evidence type="ECO:0000256" key="8">
    <source>
        <dbReference type="SAM" id="Phobius"/>
    </source>
</evidence>
<keyword evidence="8" id="KW-1133">Transmembrane helix</keyword>
<dbReference type="Gene3D" id="3.50.50.60">
    <property type="entry name" value="FAD/NAD(P)-binding domain"/>
    <property type="match status" value="2"/>
</dbReference>
<evidence type="ECO:0000313" key="10">
    <source>
        <dbReference type="EMBL" id="KAF3694918.1"/>
    </source>
</evidence>
<evidence type="ECO:0000256" key="4">
    <source>
        <dbReference type="ARBA" id="ARBA00022630"/>
    </source>
</evidence>
<comment type="cofactor">
    <cofactor evidence="1">
        <name>FAD</name>
        <dbReference type="ChEBI" id="CHEBI:57692"/>
    </cofactor>
</comment>
<dbReference type="SUPFAM" id="SSF51905">
    <property type="entry name" value="FAD/NAD(P)-binding domain"/>
    <property type="match status" value="1"/>
</dbReference>
<organism evidence="10 11">
    <name type="scientific">Channa argus</name>
    <name type="common">Northern snakehead</name>
    <name type="synonym">Ophicephalus argus</name>
    <dbReference type="NCBI Taxonomy" id="215402"/>
    <lineage>
        <taxon>Eukaryota</taxon>
        <taxon>Metazoa</taxon>
        <taxon>Chordata</taxon>
        <taxon>Craniata</taxon>
        <taxon>Vertebrata</taxon>
        <taxon>Euteleostomi</taxon>
        <taxon>Actinopterygii</taxon>
        <taxon>Neopterygii</taxon>
        <taxon>Teleostei</taxon>
        <taxon>Neoteleostei</taxon>
        <taxon>Acanthomorphata</taxon>
        <taxon>Anabantaria</taxon>
        <taxon>Anabantiformes</taxon>
        <taxon>Channoidei</taxon>
        <taxon>Channidae</taxon>
        <taxon>Channa</taxon>
    </lineage>
</organism>
<feature type="region of interest" description="Disordered" evidence="7">
    <location>
        <begin position="398"/>
        <end position="428"/>
    </location>
</feature>